<keyword evidence="7" id="KW-0862">Zinc</keyword>
<evidence type="ECO:0000256" key="2">
    <source>
        <dbReference type="ARBA" id="ARBA00008488"/>
    </source>
</evidence>
<feature type="transmembrane region" description="Helical" evidence="8">
    <location>
        <begin position="83"/>
        <end position="104"/>
    </location>
</feature>
<feature type="transmembrane region" description="Helical" evidence="8">
    <location>
        <begin position="137"/>
        <end position="156"/>
    </location>
</feature>
<organism evidence="9 10">
    <name type="scientific">Roseivirga seohaensis subsp. aquiponti</name>
    <dbReference type="NCBI Taxonomy" id="1566026"/>
    <lineage>
        <taxon>Bacteria</taxon>
        <taxon>Pseudomonadati</taxon>
        <taxon>Bacteroidota</taxon>
        <taxon>Cytophagia</taxon>
        <taxon>Cytophagales</taxon>
        <taxon>Roseivirgaceae</taxon>
        <taxon>Roseivirga</taxon>
    </lineage>
</organism>
<feature type="transmembrane region" description="Helical" evidence="8">
    <location>
        <begin position="168"/>
        <end position="185"/>
    </location>
</feature>
<protein>
    <recommendedName>
        <fullName evidence="11">Hemolysin III family protein</fullName>
    </recommendedName>
</protein>
<keyword evidence="10" id="KW-1185">Reference proteome</keyword>
<evidence type="ECO:0000313" key="10">
    <source>
        <dbReference type="Proteomes" id="UP000036908"/>
    </source>
</evidence>
<dbReference type="PANTHER" id="PTHR20855">
    <property type="entry name" value="ADIPOR/PROGESTIN RECEPTOR-RELATED"/>
    <property type="match status" value="1"/>
</dbReference>
<keyword evidence="5 8" id="KW-1133">Transmembrane helix</keyword>
<feature type="binding site" evidence="7">
    <location>
        <position position="69"/>
    </location>
    <ligand>
        <name>Zn(2+)</name>
        <dbReference type="ChEBI" id="CHEBI:29105"/>
    </ligand>
</feature>
<dbReference type="Pfam" id="PF03006">
    <property type="entry name" value="HlyIII"/>
    <property type="match status" value="1"/>
</dbReference>
<feature type="transmembrane region" description="Helical" evidence="8">
    <location>
        <begin position="50"/>
        <end position="71"/>
    </location>
</feature>
<feature type="transmembrane region" description="Helical" evidence="8">
    <location>
        <begin position="20"/>
        <end position="38"/>
    </location>
</feature>
<evidence type="ECO:0000256" key="8">
    <source>
        <dbReference type="SAM" id="Phobius"/>
    </source>
</evidence>
<dbReference type="AlphaFoldDB" id="A0A0L8AJF1"/>
<dbReference type="PATRIC" id="fig|1566026.4.peg.719"/>
<comment type="caution">
    <text evidence="9">The sequence shown here is derived from an EMBL/GenBank/DDBJ whole genome shotgun (WGS) entry which is preliminary data.</text>
</comment>
<keyword evidence="6 8" id="KW-0472">Membrane</keyword>
<feature type="transmembrane region" description="Helical" evidence="8">
    <location>
        <begin position="197"/>
        <end position="217"/>
    </location>
</feature>
<dbReference type="PANTHER" id="PTHR20855:SF3">
    <property type="entry name" value="LD03007P"/>
    <property type="match status" value="1"/>
</dbReference>
<evidence type="ECO:0000256" key="3">
    <source>
        <dbReference type="ARBA" id="ARBA00022475"/>
    </source>
</evidence>
<dbReference type="InterPro" id="IPR005744">
    <property type="entry name" value="Hy-lIII"/>
</dbReference>
<sequence length="219" mass="24352">MKNKQKLEAYSAEEELANAWTHGIGAVLAIVGTVVLLLNTPANATEKQVGFLVFGLSMVLLYVASTAYHSVKSQQRKSLYKKLDHIAIYFLIAGTFTPFCWVVLREEALGVNVLIAVWAIAFAGTIFKIFFTGKLEVLSLISYLGMGWLGFTLFSRLSELISTEAVNLMLYGGLCYTGGVVFYLMRKLKYHHAIWHIFVMGGTAFHFAAVYLFVLPFGN</sequence>
<evidence type="ECO:0000256" key="1">
    <source>
        <dbReference type="ARBA" id="ARBA00004651"/>
    </source>
</evidence>
<evidence type="ECO:0000256" key="7">
    <source>
        <dbReference type="PIRSR" id="PIRSR604254-1"/>
    </source>
</evidence>
<dbReference type="GO" id="GO:0140911">
    <property type="term" value="F:pore-forming activity"/>
    <property type="evidence" value="ECO:0007669"/>
    <property type="project" value="InterPro"/>
</dbReference>
<evidence type="ECO:0000256" key="6">
    <source>
        <dbReference type="ARBA" id="ARBA00023136"/>
    </source>
</evidence>
<dbReference type="RefSeq" id="WP_053224002.1">
    <property type="nucleotide sequence ID" value="NZ_JSVA01000012.1"/>
</dbReference>
<keyword evidence="3" id="KW-1003">Cell membrane</keyword>
<proteinExistence type="inferred from homology"/>
<gene>
    <name evidence="9" type="ORF">OB69_12140</name>
</gene>
<evidence type="ECO:0000313" key="9">
    <source>
        <dbReference type="EMBL" id="KOF02514.1"/>
    </source>
</evidence>
<feature type="binding site" evidence="7">
    <location>
        <position position="192"/>
    </location>
    <ligand>
        <name>Zn(2+)</name>
        <dbReference type="ChEBI" id="CHEBI:29105"/>
    </ligand>
</feature>
<dbReference type="NCBIfam" id="TIGR01065">
    <property type="entry name" value="hlyIII"/>
    <property type="match status" value="1"/>
</dbReference>
<feature type="binding site" evidence="7">
    <location>
        <position position="196"/>
    </location>
    <ligand>
        <name>Zn(2+)</name>
        <dbReference type="ChEBI" id="CHEBI:29105"/>
    </ligand>
</feature>
<feature type="transmembrane region" description="Helical" evidence="8">
    <location>
        <begin position="110"/>
        <end position="130"/>
    </location>
</feature>
<accession>A0A0L8AJF1</accession>
<dbReference type="GO" id="GO:0046872">
    <property type="term" value="F:metal ion binding"/>
    <property type="evidence" value="ECO:0007669"/>
    <property type="project" value="UniProtKB-KW"/>
</dbReference>
<dbReference type="InterPro" id="IPR004254">
    <property type="entry name" value="AdipoR/HlyIII-related"/>
</dbReference>
<comment type="subcellular location">
    <subcellularLocation>
        <location evidence="1">Cell membrane</location>
        <topology evidence="1">Multi-pass membrane protein</topology>
    </subcellularLocation>
</comment>
<dbReference type="GO" id="GO:0005886">
    <property type="term" value="C:plasma membrane"/>
    <property type="evidence" value="ECO:0007669"/>
    <property type="project" value="UniProtKB-SubCell"/>
</dbReference>
<dbReference type="Proteomes" id="UP000036908">
    <property type="component" value="Unassembled WGS sequence"/>
</dbReference>
<evidence type="ECO:0000256" key="5">
    <source>
        <dbReference type="ARBA" id="ARBA00022989"/>
    </source>
</evidence>
<keyword evidence="7" id="KW-0479">Metal-binding</keyword>
<keyword evidence="4 8" id="KW-0812">Transmembrane</keyword>
<evidence type="ECO:0000256" key="4">
    <source>
        <dbReference type="ARBA" id="ARBA00022692"/>
    </source>
</evidence>
<evidence type="ECO:0008006" key="11">
    <source>
        <dbReference type="Google" id="ProtNLM"/>
    </source>
</evidence>
<dbReference type="OrthoDB" id="9813689at2"/>
<dbReference type="EMBL" id="JSVA01000012">
    <property type="protein sequence ID" value="KOF02514.1"/>
    <property type="molecule type" value="Genomic_DNA"/>
</dbReference>
<comment type="similarity">
    <text evidence="2">Belongs to the UPF0073 (Hly-III) family.</text>
</comment>
<name>A0A0L8AJF1_9BACT</name>
<reference evidence="10" key="1">
    <citation type="submission" date="2014-11" db="EMBL/GenBank/DDBJ databases">
        <title>Genome sequencing of Roseivirga sp. D-25.</title>
        <authorList>
            <person name="Selvaratnam C."/>
            <person name="Thevarajoo S."/>
            <person name="Goh K.M."/>
            <person name="Eee R."/>
            <person name="Chan K.-G."/>
            <person name="Chong C.S."/>
        </authorList>
    </citation>
    <scope>NUCLEOTIDE SEQUENCE [LARGE SCALE GENOMIC DNA]</scope>
    <source>
        <strain evidence="10">D-25</strain>
    </source>
</reference>